<dbReference type="Gene3D" id="3.90.550.50">
    <property type="match status" value="1"/>
</dbReference>
<dbReference type="EC" id="2.4.1.122" evidence="4"/>
<keyword evidence="9" id="KW-0735">Signal-anchor</keyword>
<keyword evidence="10 13" id="KW-1133">Transmembrane helix</keyword>
<evidence type="ECO:0000256" key="10">
    <source>
        <dbReference type="ARBA" id="ARBA00022989"/>
    </source>
</evidence>
<evidence type="ECO:0000256" key="9">
    <source>
        <dbReference type="ARBA" id="ARBA00022968"/>
    </source>
</evidence>
<keyword evidence="7 13" id="KW-0812">Transmembrane</keyword>
<dbReference type="PANTHER" id="PTHR23033">
    <property type="entry name" value="BETA1,3-GALACTOSYLTRANSFERASE"/>
    <property type="match status" value="1"/>
</dbReference>
<evidence type="ECO:0000256" key="6">
    <source>
        <dbReference type="ARBA" id="ARBA00022679"/>
    </source>
</evidence>
<feature type="transmembrane region" description="Helical" evidence="13">
    <location>
        <begin position="12"/>
        <end position="30"/>
    </location>
</feature>
<accession>A0ABP1QSM4</accession>
<dbReference type="Proteomes" id="UP001642540">
    <property type="component" value="Unassembled WGS sequence"/>
</dbReference>
<evidence type="ECO:0000256" key="7">
    <source>
        <dbReference type="ARBA" id="ARBA00022692"/>
    </source>
</evidence>
<dbReference type="EMBL" id="CAXLJM020000045">
    <property type="protein sequence ID" value="CAL8110526.1"/>
    <property type="molecule type" value="Genomic_DNA"/>
</dbReference>
<evidence type="ECO:0000259" key="14">
    <source>
        <dbReference type="Pfam" id="PF02434"/>
    </source>
</evidence>
<keyword evidence="5" id="KW-0328">Glycosyltransferase</keyword>
<evidence type="ECO:0000256" key="1">
    <source>
        <dbReference type="ARBA" id="ARBA00004606"/>
    </source>
</evidence>
<dbReference type="Pfam" id="PF02434">
    <property type="entry name" value="Fringe"/>
    <property type="match status" value="1"/>
</dbReference>
<feature type="compositionally biased region" description="Polar residues" evidence="12">
    <location>
        <begin position="412"/>
        <end position="428"/>
    </location>
</feature>
<keyword evidence="8" id="KW-0547">Nucleotide-binding</keyword>
<keyword evidence="11 13" id="KW-0472">Membrane</keyword>
<evidence type="ECO:0000256" key="3">
    <source>
        <dbReference type="ARBA" id="ARBA00006462"/>
    </source>
</evidence>
<evidence type="ECO:0000313" key="16">
    <source>
        <dbReference type="Proteomes" id="UP001642540"/>
    </source>
</evidence>
<comment type="caution">
    <text evidence="15">The sequence shown here is derived from an EMBL/GenBank/DDBJ whole genome shotgun (WGS) entry which is preliminary data.</text>
</comment>
<keyword evidence="6" id="KW-0808">Transferase</keyword>
<feature type="domain" description="Fringe-like glycosyltransferase" evidence="14">
    <location>
        <begin position="120"/>
        <end position="286"/>
    </location>
</feature>
<sequence length="456" mass="51600">MHSPGRLGRSFVATLSVGILFGFGFAYVLLNINTSTIQQPTISFIQPQRFQTDSSDEPDPKTLDDHGHKHEDEQDPHSHAASENEAGPSKEVSEHEPDEDMHKGADMEAQTLAKEVRVLCWIMTTPANHKKKAIHVKKTWGKRCNKLLFMSSQDDPDLPSIGLKNVKEGRNYLWAKTKEAFQYVYEKYAEEADWFMKADDDTFVVVENLRFMLKDYDSNYPIYFGCKFKPFVNQGYMSGGAGYVLSKEALRKFVEEAIPDKRKCRQDHGGAEDVEMGKCMQNVGVEAGDSRDSYGRYRFMPFVPEHHVIPGHVNEDFWYWKYIYYPQQQGMDCCSDTAVSFHYVSPNQMYVLEYLLYHLRPYGISPNIHKATSIEPTMSSPPTQSVSVVEVTDPGDAVSPRDFKQETGETVAASSSGVTGNQEPSTNLVSTPIHSKLISTFPDVSSKQYVTNTTRE</sequence>
<gene>
    <name evidence="15" type="ORF">ODALV1_LOCUS14326</name>
</gene>
<evidence type="ECO:0000256" key="2">
    <source>
        <dbReference type="ARBA" id="ARBA00004922"/>
    </source>
</evidence>
<reference evidence="15 16" key="1">
    <citation type="submission" date="2024-08" db="EMBL/GenBank/DDBJ databases">
        <authorList>
            <person name="Cucini C."/>
            <person name="Frati F."/>
        </authorList>
    </citation>
    <scope>NUCLEOTIDE SEQUENCE [LARGE SCALE GENOMIC DNA]</scope>
</reference>
<proteinExistence type="inferred from homology"/>
<evidence type="ECO:0000256" key="5">
    <source>
        <dbReference type="ARBA" id="ARBA00022676"/>
    </source>
</evidence>
<keyword evidence="16" id="KW-1185">Reference proteome</keyword>
<comment type="subcellular location">
    <subcellularLocation>
        <location evidence="1">Membrane</location>
        <topology evidence="1">Single-pass type II membrane protein</topology>
    </subcellularLocation>
</comment>
<comment type="similarity">
    <text evidence="3">Belongs to the glycosyltransferase 31 family. Beta3-Gal-T subfamily.</text>
</comment>
<name>A0ABP1QSM4_9HEXA</name>
<evidence type="ECO:0000256" key="11">
    <source>
        <dbReference type="ARBA" id="ARBA00023136"/>
    </source>
</evidence>
<protein>
    <recommendedName>
        <fullName evidence="4">N-acetylgalactosaminide beta-1,3-galactosyltransferase</fullName>
        <ecNumber evidence="4">2.4.1.122</ecNumber>
    </recommendedName>
</protein>
<dbReference type="InterPro" id="IPR026050">
    <property type="entry name" value="C1GALT1/C1GALT1_chp1"/>
</dbReference>
<comment type="pathway">
    <text evidence="2">Protein modification; protein glycosylation.</text>
</comment>
<feature type="compositionally biased region" description="Basic and acidic residues" evidence="12">
    <location>
        <begin position="91"/>
        <end position="102"/>
    </location>
</feature>
<feature type="compositionally biased region" description="Basic and acidic residues" evidence="12">
    <location>
        <begin position="58"/>
        <end position="82"/>
    </location>
</feature>
<organism evidence="15 16">
    <name type="scientific">Orchesella dallaii</name>
    <dbReference type="NCBI Taxonomy" id="48710"/>
    <lineage>
        <taxon>Eukaryota</taxon>
        <taxon>Metazoa</taxon>
        <taxon>Ecdysozoa</taxon>
        <taxon>Arthropoda</taxon>
        <taxon>Hexapoda</taxon>
        <taxon>Collembola</taxon>
        <taxon>Entomobryomorpha</taxon>
        <taxon>Entomobryoidea</taxon>
        <taxon>Orchesellidae</taxon>
        <taxon>Orchesellinae</taxon>
        <taxon>Orchesella</taxon>
    </lineage>
</organism>
<dbReference type="InterPro" id="IPR003378">
    <property type="entry name" value="Fringe-like_glycosylTrfase"/>
</dbReference>
<evidence type="ECO:0000256" key="12">
    <source>
        <dbReference type="SAM" id="MobiDB-lite"/>
    </source>
</evidence>
<dbReference type="PANTHER" id="PTHR23033:SF14">
    <property type="entry name" value="GLYCOPROTEIN-N-ACETYLGALACTOSAMINE 3-BETA-GALACTOSYLTRANSFERASE 1-RELATED"/>
    <property type="match status" value="1"/>
</dbReference>
<feature type="region of interest" description="Disordered" evidence="12">
    <location>
        <begin position="48"/>
        <end position="102"/>
    </location>
</feature>
<evidence type="ECO:0000256" key="4">
    <source>
        <dbReference type="ARBA" id="ARBA00012557"/>
    </source>
</evidence>
<evidence type="ECO:0000256" key="13">
    <source>
        <dbReference type="SAM" id="Phobius"/>
    </source>
</evidence>
<evidence type="ECO:0000313" key="15">
    <source>
        <dbReference type="EMBL" id="CAL8110526.1"/>
    </source>
</evidence>
<evidence type="ECO:0000256" key="8">
    <source>
        <dbReference type="ARBA" id="ARBA00022741"/>
    </source>
</evidence>
<feature type="region of interest" description="Disordered" evidence="12">
    <location>
        <begin position="394"/>
        <end position="428"/>
    </location>
</feature>